<feature type="region of interest" description="Disordered" evidence="1">
    <location>
        <begin position="27"/>
        <end position="59"/>
    </location>
</feature>
<dbReference type="RefSeq" id="WP_124543210.1">
    <property type="nucleotide sequence ID" value="NZ_QUSW01000009.1"/>
</dbReference>
<reference evidence="3 4" key="1">
    <citation type="submission" date="2018-08" db="EMBL/GenBank/DDBJ databases">
        <authorList>
            <person name="Khan S.A."/>
            <person name="Jeon C.O."/>
            <person name="Chun B.H."/>
            <person name="Jeong S.E."/>
        </authorList>
    </citation>
    <scope>NUCLEOTIDE SEQUENCE [LARGE SCALE GENOMIC DNA]</scope>
    <source>
        <strain evidence="3 4">S-16</strain>
    </source>
</reference>
<dbReference type="InterPro" id="IPR042230">
    <property type="entry name" value="CusF_sf"/>
</dbReference>
<reference evidence="3 4" key="2">
    <citation type="submission" date="2018-12" db="EMBL/GenBank/DDBJ databases">
        <title>Rhizobacter gummiphilus sp. nov., a rubber-degrading bacterium isolated from the soil of a botanical garden in Japan.</title>
        <authorList>
            <person name="Shunsuke S.S."/>
        </authorList>
    </citation>
    <scope>NUCLEOTIDE SEQUENCE [LARGE SCALE GENOMIC DNA]</scope>
    <source>
        <strain evidence="3 4">S-16</strain>
    </source>
</reference>
<dbReference type="InterPro" id="IPR021647">
    <property type="entry name" value="CusF_Ec"/>
</dbReference>
<feature type="chain" id="PRO_5018304070" evidence="2">
    <location>
        <begin position="25"/>
        <end position="125"/>
    </location>
</feature>
<keyword evidence="2" id="KW-0732">Signal</keyword>
<evidence type="ECO:0000313" key="3">
    <source>
        <dbReference type="EMBL" id="RQP21797.1"/>
    </source>
</evidence>
<proteinExistence type="predicted"/>
<evidence type="ECO:0000256" key="2">
    <source>
        <dbReference type="SAM" id="SignalP"/>
    </source>
</evidence>
<gene>
    <name evidence="3" type="ORF">DZC73_25480</name>
</gene>
<dbReference type="Gene3D" id="2.40.50.320">
    <property type="entry name" value="Copper binding periplasmic protein CusF"/>
    <property type="match status" value="1"/>
</dbReference>
<protein>
    <submittedName>
        <fullName evidence="3">Copper-binding protein</fullName>
    </submittedName>
</protein>
<dbReference type="OrthoDB" id="9180744at2"/>
<dbReference type="AlphaFoldDB" id="A0A3N7HIC1"/>
<organism evidence="3 4">
    <name type="scientific">Piscinibacter terrae</name>
    <dbReference type="NCBI Taxonomy" id="2496871"/>
    <lineage>
        <taxon>Bacteria</taxon>
        <taxon>Pseudomonadati</taxon>
        <taxon>Pseudomonadota</taxon>
        <taxon>Betaproteobacteria</taxon>
        <taxon>Burkholderiales</taxon>
        <taxon>Sphaerotilaceae</taxon>
        <taxon>Piscinibacter</taxon>
    </lineage>
</organism>
<dbReference type="EMBL" id="QUSW01000009">
    <property type="protein sequence ID" value="RQP21797.1"/>
    <property type="molecule type" value="Genomic_DNA"/>
</dbReference>
<comment type="caution">
    <text evidence="3">The sequence shown here is derived from an EMBL/GenBank/DDBJ whole genome shotgun (WGS) entry which is preliminary data.</text>
</comment>
<sequence>MKFKFATTALAILAAAGLWTSAQAQTAGAATSPAAGTSTGVTGATASGMQMPDMSDGEVRKIDKENKKITLKHGEIKNLGMPGMTMVFQVKDPAVLDTLKQGDKVMFKAEKANGALVVTEIQSAK</sequence>
<evidence type="ECO:0000313" key="4">
    <source>
        <dbReference type="Proteomes" id="UP000267464"/>
    </source>
</evidence>
<evidence type="ECO:0000256" key="1">
    <source>
        <dbReference type="SAM" id="MobiDB-lite"/>
    </source>
</evidence>
<dbReference type="Proteomes" id="UP000267464">
    <property type="component" value="Unassembled WGS sequence"/>
</dbReference>
<dbReference type="Pfam" id="PF11604">
    <property type="entry name" value="CusF_Ec"/>
    <property type="match status" value="1"/>
</dbReference>
<feature type="signal peptide" evidence="2">
    <location>
        <begin position="1"/>
        <end position="24"/>
    </location>
</feature>
<accession>A0A3N7HIC1</accession>
<keyword evidence="4" id="KW-1185">Reference proteome</keyword>
<feature type="compositionally biased region" description="Low complexity" evidence="1">
    <location>
        <begin position="27"/>
        <end position="48"/>
    </location>
</feature>
<name>A0A3N7HIC1_9BURK</name>